<accession>A0A084VHS9</accession>
<reference evidence="3" key="2">
    <citation type="submission" date="2020-05" db="UniProtKB">
        <authorList>
            <consortium name="EnsemblMetazoa"/>
        </authorList>
    </citation>
    <scope>IDENTIFICATION</scope>
</reference>
<feature type="region of interest" description="Disordered" evidence="1">
    <location>
        <begin position="1"/>
        <end position="23"/>
    </location>
</feature>
<proteinExistence type="predicted"/>
<dbReference type="AlphaFoldDB" id="A0A084VHS9"/>
<name>A0A084VHS9_ANOSI</name>
<dbReference type="EMBL" id="ATLV01013235">
    <property type="status" value="NOT_ANNOTATED_CDS"/>
    <property type="molecule type" value="Genomic_DNA"/>
</dbReference>
<dbReference type="EMBL" id="KE524847">
    <property type="protein sequence ID" value="KFB37523.1"/>
    <property type="molecule type" value="Genomic_DNA"/>
</dbReference>
<evidence type="ECO:0000313" key="4">
    <source>
        <dbReference type="Proteomes" id="UP000030765"/>
    </source>
</evidence>
<evidence type="ECO:0000256" key="1">
    <source>
        <dbReference type="SAM" id="MobiDB-lite"/>
    </source>
</evidence>
<reference evidence="2 4" key="1">
    <citation type="journal article" date="2014" name="BMC Genomics">
        <title>Genome sequence of Anopheles sinensis provides insight into genetics basis of mosquito competence for malaria parasites.</title>
        <authorList>
            <person name="Zhou D."/>
            <person name="Zhang D."/>
            <person name="Ding G."/>
            <person name="Shi L."/>
            <person name="Hou Q."/>
            <person name="Ye Y."/>
            <person name="Xu Y."/>
            <person name="Zhou H."/>
            <person name="Xiong C."/>
            <person name="Li S."/>
            <person name="Yu J."/>
            <person name="Hong S."/>
            <person name="Yu X."/>
            <person name="Zou P."/>
            <person name="Chen C."/>
            <person name="Chang X."/>
            <person name="Wang W."/>
            <person name="Lv Y."/>
            <person name="Sun Y."/>
            <person name="Ma L."/>
            <person name="Shen B."/>
            <person name="Zhu C."/>
        </authorList>
    </citation>
    <scope>NUCLEOTIDE SEQUENCE [LARGE SCALE GENOMIC DNA]</scope>
</reference>
<dbReference type="VEuPathDB" id="VectorBase:ASIC004829"/>
<evidence type="ECO:0000313" key="3">
    <source>
        <dbReference type="EnsemblMetazoa" id="ASIC004829-PA"/>
    </source>
</evidence>
<sequence>MTLAGTDPDTNRKHIPSHAALPVASFRASPQRPAALTSQPVGDGCLCVAQCFPNLPFRSIGDRNQSEPTDRMAACGSAPVPCNVCDKWPNTTSERNRVTWGNIVYQG</sequence>
<gene>
    <name evidence="2" type="ORF">ZHAS_00004829</name>
</gene>
<keyword evidence="4" id="KW-1185">Reference proteome</keyword>
<protein>
    <submittedName>
        <fullName evidence="2 3">Protein involved in C cytochrome biogenesis</fullName>
    </submittedName>
</protein>
<evidence type="ECO:0000313" key="2">
    <source>
        <dbReference type="EMBL" id="KFB37523.1"/>
    </source>
</evidence>
<organism evidence="2">
    <name type="scientific">Anopheles sinensis</name>
    <name type="common">Mosquito</name>
    <dbReference type="NCBI Taxonomy" id="74873"/>
    <lineage>
        <taxon>Eukaryota</taxon>
        <taxon>Metazoa</taxon>
        <taxon>Ecdysozoa</taxon>
        <taxon>Arthropoda</taxon>
        <taxon>Hexapoda</taxon>
        <taxon>Insecta</taxon>
        <taxon>Pterygota</taxon>
        <taxon>Neoptera</taxon>
        <taxon>Endopterygota</taxon>
        <taxon>Diptera</taxon>
        <taxon>Nematocera</taxon>
        <taxon>Culicoidea</taxon>
        <taxon>Culicidae</taxon>
        <taxon>Anophelinae</taxon>
        <taxon>Anopheles</taxon>
    </lineage>
</organism>
<dbReference type="Proteomes" id="UP000030765">
    <property type="component" value="Unassembled WGS sequence"/>
</dbReference>
<dbReference type="EnsemblMetazoa" id="ASIC004829-RA">
    <property type="protein sequence ID" value="ASIC004829-PA"/>
    <property type="gene ID" value="ASIC004829"/>
</dbReference>